<dbReference type="OrthoDB" id="2570341at2"/>
<evidence type="ECO:0000313" key="7">
    <source>
        <dbReference type="Proteomes" id="UP000023703"/>
    </source>
</evidence>
<dbReference type="GO" id="GO:0045892">
    <property type="term" value="P:negative regulation of DNA-templated transcription"/>
    <property type="evidence" value="ECO:0007669"/>
    <property type="project" value="InterPro"/>
</dbReference>
<evidence type="ECO:0000313" key="6">
    <source>
        <dbReference type="EMBL" id="AHW63374.1"/>
    </source>
</evidence>
<sequence>MTDTNPLAESLRLLWDGLPEREKGPRRSLTLAQIVTAAVELADDAGVDALSMRALAQKLGVGTMSLYRYVPSKTELLNLMLDSVVGPTPSREQARHQGWRTFLTTTAHEARRMYLAHPWTLQANWSRPVLGPNSLADLELFMSGVRDLPLSDREKMNLTTSLDSYIHGAVRQELLYTNSAALTGISDEEFWRHQGATLARAMESGQYPTTASVAEDAFDADWEENFTFGLELLLDGTATLIGRQGSH</sequence>
<dbReference type="Pfam" id="PF02909">
    <property type="entry name" value="TetR_C_1"/>
    <property type="match status" value="1"/>
</dbReference>
<dbReference type="InterPro" id="IPR009057">
    <property type="entry name" value="Homeodomain-like_sf"/>
</dbReference>
<dbReference type="AlphaFoldDB" id="X5DQ19"/>
<dbReference type="SUPFAM" id="SSF48498">
    <property type="entry name" value="Tetracyclin repressor-like, C-terminal domain"/>
    <property type="match status" value="1"/>
</dbReference>
<dbReference type="InterPro" id="IPR001647">
    <property type="entry name" value="HTH_TetR"/>
</dbReference>
<dbReference type="GO" id="GO:0003700">
    <property type="term" value="F:DNA-binding transcription factor activity"/>
    <property type="evidence" value="ECO:0007669"/>
    <property type="project" value="TreeGrafter"/>
</dbReference>
<dbReference type="HOGENOM" id="CLU_069543_0_1_11"/>
<accession>X5DQ19</accession>
<dbReference type="RefSeq" id="WP_038546726.1">
    <property type="nucleotide sequence ID" value="NZ_CP006842.1"/>
</dbReference>
<evidence type="ECO:0000256" key="2">
    <source>
        <dbReference type="ARBA" id="ARBA00023125"/>
    </source>
</evidence>
<dbReference type="KEGG" id="cgy:CGLY_04630"/>
<gene>
    <name evidence="6" type="ORF">CGLY_04630</name>
</gene>
<dbReference type="InterPro" id="IPR036271">
    <property type="entry name" value="Tet_transcr_reg_TetR-rel_C_sf"/>
</dbReference>
<protein>
    <submittedName>
        <fullName evidence="6">Transcriptional regulator, TetR-family</fullName>
    </submittedName>
</protein>
<keyword evidence="1" id="KW-0805">Transcription regulation</keyword>
<keyword evidence="2 4" id="KW-0238">DNA-binding</keyword>
<keyword evidence="7" id="KW-1185">Reference proteome</keyword>
<feature type="DNA-binding region" description="H-T-H motif" evidence="4">
    <location>
        <begin position="51"/>
        <end position="70"/>
    </location>
</feature>
<dbReference type="Gene3D" id="1.10.10.60">
    <property type="entry name" value="Homeodomain-like"/>
    <property type="match status" value="1"/>
</dbReference>
<dbReference type="eggNOG" id="COG1309">
    <property type="taxonomic scope" value="Bacteria"/>
</dbReference>
<proteinExistence type="predicted"/>
<dbReference type="EMBL" id="CP006842">
    <property type="protein sequence ID" value="AHW63374.1"/>
    <property type="molecule type" value="Genomic_DNA"/>
</dbReference>
<feature type="domain" description="HTH tetR-type" evidence="5">
    <location>
        <begin position="28"/>
        <end position="88"/>
    </location>
</feature>
<reference evidence="6 7" key="1">
    <citation type="journal article" date="2015" name="Int. J. Syst. Evol. Microbiol.">
        <title>Revisiting Corynebacterium glyciniphilum (ex Kubota et al., 1972) sp. nov., nom. rev., isolated from putrefied banana.</title>
        <authorList>
            <person name="Al-Dilaimi A."/>
            <person name="Bednarz H."/>
            <person name="Lomker A."/>
            <person name="Niehaus K."/>
            <person name="Kalinowski J."/>
            <person name="Ruckert C."/>
        </authorList>
    </citation>
    <scope>NUCLEOTIDE SEQUENCE [LARGE SCALE GENOMIC DNA]</scope>
    <source>
        <strain evidence="6">AJ 3170</strain>
    </source>
</reference>
<dbReference type="Pfam" id="PF00440">
    <property type="entry name" value="TetR_N"/>
    <property type="match status" value="1"/>
</dbReference>
<evidence type="ECO:0000256" key="1">
    <source>
        <dbReference type="ARBA" id="ARBA00023015"/>
    </source>
</evidence>
<evidence type="ECO:0000256" key="3">
    <source>
        <dbReference type="ARBA" id="ARBA00023163"/>
    </source>
</evidence>
<dbReference type="Gene3D" id="1.10.357.10">
    <property type="entry name" value="Tetracycline Repressor, domain 2"/>
    <property type="match status" value="1"/>
</dbReference>
<dbReference type="GO" id="GO:0000976">
    <property type="term" value="F:transcription cis-regulatory region binding"/>
    <property type="evidence" value="ECO:0007669"/>
    <property type="project" value="TreeGrafter"/>
</dbReference>
<evidence type="ECO:0000259" key="5">
    <source>
        <dbReference type="PROSITE" id="PS50977"/>
    </source>
</evidence>
<dbReference type="SUPFAM" id="SSF46689">
    <property type="entry name" value="Homeodomain-like"/>
    <property type="match status" value="1"/>
</dbReference>
<name>X5DQ19_9CORY</name>
<dbReference type="PROSITE" id="PS50977">
    <property type="entry name" value="HTH_TETR_2"/>
    <property type="match status" value="1"/>
</dbReference>
<dbReference type="Proteomes" id="UP000023703">
    <property type="component" value="Chromosome"/>
</dbReference>
<dbReference type="InterPro" id="IPR004111">
    <property type="entry name" value="Repressor_TetR_C"/>
</dbReference>
<dbReference type="PANTHER" id="PTHR30055:SF151">
    <property type="entry name" value="TRANSCRIPTIONAL REGULATORY PROTEIN"/>
    <property type="match status" value="1"/>
</dbReference>
<dbReference type="PANTHER" id="PTHR30055">
    <property type="entry name" value="HTH-TYPE TRANSCRIPTIONAL REGULATOR RUTR"/>
    <property type="match status" value="1"/>
</dbReference>
<dbReference type="PRINTS" id="PR00455">
    <property type="entry name" value="HTHTETR"/>
</dbReference>
<dbReference type="STRING" id="1404245.CGLY_04630"/>
<keyword evidence="3" id="KW-0804">Transcription</keyword>
<organism evidence="6 7">
    <name type="scientific">Corynebacterium glyciniphilum AJ 3170</name>
    <dbReference type="NCBI Taxonomy" id="1404245"/>
    <lineage>
        <taxon>Bacteria</taxon>
        <taxon>Bacillati</taxon>
        <taxon>Actinomycetota</taxon>
        <taxon>Actinomycetes</taxon>
        <taxon>Mycobacteriales</taxon>
        <taxon>Corynebacteriaceae</taxon>
        <taxon>Corynebacterium</taxon>
    </lineage>
</organism>
<dbReference type="InterPro" id="IPR050109">
    <property type="entry name" value="HTH-type_TetR-like_transc_reg"/>
</dbReference>
<evidence type="ECO:0000256" key="4">
    <source>
        <dbReference type="PROSITE-ProRule" id="PRU00335"/>
    </source>
</evidence>